<dbReference type="Gene3D" id="3.30.1370.10">
    <property type="entry name" value="K Homology domain, type 1"/>
    <property type="match status" value="2"/>
</dbReference>
<proteinExistence type="predicted"/>
<dbReference type="PROSITE" id="PS50084">
    <property type="entry name" value="KH_TYPE_1"/>
    <property type="match status" value="2"/>
</dbReference>
<feature type="domain" description="K Homology" evidence="2">
    <location>
        <begin position="344"/>
        <end position="401"/>
    </location>
</feature>
<dbReference type="GO" id="GO:0048513">
    <property type="term" value="P:animal organ development"/>
    <property type="evidence" value="ECO:0007669"/>
    <property type="project" value="TreeGrafter"/>
</dbReference>
<sequence length="435" mass="49272">MIKGFNEIRAVDIDPELISEEFKGALEEEEVEDVEDNMELTDIDFLLHMTMSMRLILILNYDYEYDYDYEYESNMSLIVYEYEDEYEFCKHWSAKKSAMEIEVKQSNGVYAKAIVEQVSNDGIKVSYENDWKPSEQASFDRCRAVVTEGKSQPAATSAVKKAKVREIKGAFAVVDSVEGPSCNEIVSFDRCHSGGYEDLLFQSTVLQGFDDLVKNVHIESLVDTNQLRISSFSSQAIKSVKLLSDIFLSNAKQKMQLLQRQEEAKRMLSLSDSTAPFVEEFTVASELMGLAIGTHGSNITNARKIEGVEDVVIDESQRATGNCTFKVLARSSEAAEQARSLLEYVIGKSGRTIQEIVDKSGVVRVQIGDENPEQDDDEFSDMVDFIFTGTKEAITNSELLIQYHLKHLKEMEEMRESVDELHRKLHPDPFAILLQ</sequence>
<dbReference type="InterPro" id="IPR040472">
    <property type="entry name" value="FMRP_KH0"/>
</dbReference>
<dbReference type="Pfam" id="PF17904">
    <property type="entry name" value="KH_9"/>
    <property type="match status" value="1"/>
</dbReference>
<dbReference type="InterPro" id="IPR036612">
    <property type="entry name" value="KH_dom_type_1_sf"/>
</dbReference>
<dbReference type="InterPro" id="IPR041560">
    <property type="entry name" value="Tudor_FRM1"/>
</dbReference>
<evidence type="ECO:0000259" key="2">
    <source>
        <dbReference type="Pfam" id="PF00013"/>
    </source>
</evidence>
<dbReference type="InterPro" id="IPR040148">
    <property type="entry name" value="FMR1"/>
</dbReference>
<dbReference type="GO" id="GO:0045727">
    <property type="term" value="P:positive regulation of translation"/>
    <property type="evidence" value="ECO:0007669"/>
    <property type="project" value="TreeGrafter"/>
</dbReference>
<keyword evidence="1" id="KW-0694">RNA-binding</keyword>
<dbReference type="WBParaSite" id="jg11439">
    <property type="protein sequence ID" value="jg11439"/>
    <property type="gene ID" value="jg11439"/>
</dbReference>
<dbReference type="GO" id="GO:0010494">
    <property type="term" value="C:cytoplasmic stress granule"/>
    <property type="evidence" value="ECO:0007669"/>
    <property type="project" value="TreeGrafter"/>
</dbReference>
<dbReference type="Proteomes" id="UP000887574">
    <property type="component" value="Unplaced"/>
</dbReference>
<dbReference type="InterPro" id="IPR004088">
    <property type="entry name" value="KH_dom_type_1"/>
</dbReference>
<dbReference type="SUPFAM" id="SSF54791">
    <property type="entry name" value="Eukaryotic type KH-domain (KH-domain type I)"/>
    <property type="match status" value="2"/>
</dbReference>
<dbReference type="PANTHER" id="PTHR10603:SF7">
    <property type="entry name" value="FRAGILE X MESSENGER RIBONUCLEOPROTEIN 1 HOMOLOG"/>
    <property type="match status" value="1"/>
</dbReference>
<protein>
    <submittedName>
        <fullName evidence="6">Uncharacterized protein</fullName>
    </submittedName>
</protein>
<dbReference type="GO" id="GO:0051028">
    <property type="term" value="P:mRNA transport"/>
    <property type="evidence" value="ECO:0007669"/>
    <property type="project" value="TreeGrafter"/>
</dbReference>
<dbReference type="GO" id="GO:0005634">
    <property type="term" value="C:nucleus"/>
    <property type="evidence" value="ECO:0007669"/>
    <property type="project" value="TreeGrafter"/>
</dbReference>
<dbReference type="CDD" id="cd22426">
    <property type="entry name" value="KH_I_FMR1_FXR_rpt2"/>
    <property type="match status" value="1"/>
</dbReference>
<evidence type="ECO:0000313" key="5">
    <source>
        <dbReference type="Proteomes" id="UP000887574"/>
    </source>
</evidence>
<evidence type="ECO:0000259" key="4">
    <source>
        <dbReference type="Pfam" id="PF18336"/>
    </source>
</evidence>
<evidence type="ECO:0000256" key="1">
    <source>
        <dbReference type="PROSITE-ProRule" id="PRU00117"/>
    </source>
</evidence>
<accession>A0A915CQ97</accession>
<evidence type="ECO:0000259" key="3">
    <source>
        <dbReference type="Pfam" id="PF17904"/>
    </source>
</evidence>
<feature type="domain" description="Agenet-like" evidence="4">
    <location>
        <begin position="100"/>
        <end position="143"/>
    </location>
</feature>
<keyword evidence="5" id="KW-1185">Reference proteome</keyword>
<dbReference type="Pfam" id="PF00013">
    <property type="entry name" value="KH_1"/>
    <property type="match status" value="1"/>
</dbReference>
<evidence type="ECO:0000313" key="6">
    <source>
        <dbReference type="WBParaSite" id="jg11439"/>
    </source>
</evidence>
<dbReference type="Gene3D" id="2.30.30.140">
    <property type="match status" value="1"/>
</dbReference>
<dbReference type="GO" id="GO:0003730">
    <property type="term" value="F:mRNA 3'-UTR binding"/>
    <property type="evidence" value="ECO:0007669"/>
    <property type="project" value="TreeGrafter"/>
</dbReference>
<feature type="domain" description="Synaptic functional regulator FMRP KH0" evidence="3">
    <location>
        <begin position="210"/>
        <end position="266"/>
    </location>
</feature>
<dbReference type="PANTHER" id="PTHR10603">
    <property type="entry name" value="FRAGILE X MENTAL RETARDATION SYNDROME-RELATED PROTEIN"/>
    <property type="match status" value="1"/>
</dbReference>
<organism evidence="5 6">
    <name type="scientific">Ditylenchus dipsaci</name>
    <dbReference type="NCBI Taxonomy" id="166011"/>
    <lineage>
        <taxon>Eukaryota</taxon>
        <taxon>Metazoa</taxon>
        <taxon>Ecdysozoa</taxon>
        <taxon>Nematoda</taxon>
        <taxon>Chromadorea</taxon>
        <taxon>Rhabditida</taxon>
        <taxon>Tylenchina</taxon>
        <taxon>Tylenchomorpha</taxon>
        <taxon>Sphaerularioidea</taxon>
        <taxon>Anguinidae</taxon>
        <taxon>Anguininae</taxon>
        <taxon>Ditylenchus</taxon>
    </lineage>
</organism>
<dbReference type="GO" id="GO:0043488">
    <property type="term" value="P:regulation of mRNA stability"/>
    <property type="evidence" value="ECO:0007669"/>
    <property type="project" value="TreeGrafter"/>
</dbReference>
<dbReference type="GO" id="GO:0045182">
    <property type="term" value="F:translation regulator activity"/>
    <property type="evidence" value="ECO:0007669"/>
    <property type="project" value="TreeGrafter"/>
</dbReference>
<dbReference type="Pfam" id="PF18336">
    <property type="entry name" value="Tudor_FRX1"/>
    <property type="match status" value="1"/>
</dbReference>
<dbReference type="AlphaFoldDB" id="A0A915CQ97"/>
<reference evidence="6" key="1">
    <citation type="submission" date="2022-11" db="UniProtKB">
        <authorList>
            <consortium name="WormBaseParasite"/>
        </authorList>
    </citation>
    <scope>IDENTIFICATION</scope>
</reference>
<name>A0A915CQ97_9BILA</name>